<dbReference type="Proteomes" id="UP001472866">
    <property type="component" value="Chromosome 17"/>
</dbReference>
<dbReference type="GO" id="GO:0006281">
    <property type="term" value="P:DNA repair"/>
    <property type="evidence" value="ECO:0007669"/>
    <property type="project" value="UniProtKB-KW"/>
</dbReference>
<dbReference type="PANTHER" id="PTHR12415">
    <property type="entry name" value="TYROSYL-DNA PHOSPHODIESTERASE 1"/>
    <property type="match status" value="1"/>
</dbReference>
<evidence type="ECO:0000256" key="6">
    <source>
        <dbReference type="ARBA" id="ARBA00022839"/>
    </source>
</evidence>
<keyword evidence="8" id="KW-0539">Nucleus</keyword>
<evidence type="ECO:0000256" key="10">
    <source>
        <dbReference type="PIRSR" id="PIRSR610347-2"/>
    </source>
</evidence>
<dbReference type="EMBL" id="CP151517">
    <property type="protein sequence ID" value="WZN66951.1"/>
    <property type="molecule type" value="Genomic_DNA"/>
</dbReference>
<dbReference type="InterPro" id="IPR010347">
    <property type="entry name" value="Tdp1"/>
</dbReference>
<feature type="region of interest" description="Disordered" evidence="12">
    <location>
        <begin position="57"/>
        <end position="81"/>
    </location>
</feature>
<evidence type="ECO:0000256" key="8">
    <source>
        <dbReference type="ARBA" id="ARBA00023242"/>
    </source>
</evidence>
<dbReference type="GO" id="GO:0017005">
    <property type="term" value="F:3'-tyrosyl-DNA phosphodiesterase activity"/>
    <property type="evidence" value="ECO:0007669"/>
    <property type="project" value="TreeGrafter"/>
</dbReference>
<keyword evidence="7" id="KW-0234">DNA repair</keyword>
<keyword evidence="6" id="KW-0269">Exonuclease</keyword>
<dbReference type="SUPFAM" id="SSF56024">
    <property type="entry name" value="Phospholipase D/nuclease"/>
    <property type="match status" value="2"/>
</dbReference>
<reference evidence="13 14" key="1">
    <citation type="submission" date="2024-03" db="EMBL/GenBank/DDBJ databases">
        <title>Complete genome sequence of the green alga Chloropicon roscoffensis RCC1871.</title>
        <authorList>
            <person name="Lemieux C."/>
            <person name="Pombert J.-F."/>
            <person name="Otis C."/>
            <person name="Turmel M."/>
        </authorList>
    </citation>
    <scope>NUCLEOTIDE SEQUENCE [LARGE SCALE GENOMIC DNA]</scope>
    <source>
        <strain evidence="13 14">RCC1871</strain>
    </source>
</reference>
<evidence type="ECO:0000313" key="13">
    <source>
        <dbReference type="EMBL" id="WZN66951.1"/>
    </source>
</evidence>
<sequence length="640" mass="70705">MVMEGVVARVRTGVLKAWLLSKGIDLRGCVERRDLEDEAKKLNGQENDLEAFVVRSAAQQEEEEGRAKRRRAGSTPAEAAEGGSDFVKCGSFAGALPGFSFKLGKEGLGYYKEAAGVASRAEEVPTKCDTSTRAGPGPEPSSSSKRNCRHGTESADREDGFFDGWSIKEIKRWLGDRGLGTEGCLERSDLVARAMEARRGAAVPPAAPSRPLSPPAFELMRVDGVHPSGRRLQDLCSGSVRAALVSNYMIDAPWFAQEFPDLVSSEELIVCHDGKSGMRREAEALWGELKRARLRHGLGSGGRGRLVVHAPDLPIPYGTHHSKFFVLVYTDGRLRLIIHSANLLHGDCTHKTQAVWFQDFYAKKPGDVTCAFEVDLLAYLGALGLPRECGGFLGEVGKVDFSKARALGLVASVPGYHRGGQRDRYGHMRLRGILSRQRWPTEFKESDLVCQFSSLGSIDEKWLMSEFTESMASQMASDREWFDREVYLADLEREGVKLGKFFPFFHGQLHLVWPTVAEVMGSLEGAAAGQSIPGYEKNVTKAFLQPLYRKWGRCPAAPHMKFYGRFSSGCREPRFCWAAVGSHNLSKAAWGCLQKKETQLFVRSYELSVVVCGTEATVPVPFQWPLKAYDKGRDVPWTVG</sequence>
<keyword evidence="4" id="KW-0227">DNA damage</keyword>
<dbReference type="GO" id="GO:0005634">
    <property type="term" value="C:nucleus"/>
    <property type="evidence" value="ECO:0007669"/>
    <property type="project" value="UniProtKB-SubCell"/>
</dbReference>
<evidence type="ECO:0000256" key="9">
    <source>
        <dbReference type="PIRSR" id="PIRSR610347-1"/>
    </source>
</evidence>
<dbReference type="AlphaFoldDB" id="A0AAX4PM51"/>
<dbReference type="GO" id="GO:0003697">
    <property type="term" value="F:single-stranded DNA binding"/>
    <property type="evidence" value="ECO:0007669"/>
    <property type="project" value="TreeGrafter"/>
</dbReference>
<proteinExistence type="inferred from homology"/>
<accession>A0AAX4PM51</accession>
<keyword evidence="14" id="KW-1185">Reference proteome</keyword>
<dbReference type="CDD" id="cd09123">
    <property type="entry name" value="PLDc_Tdp1_2"/>
    <property type="match status" value="1"/>
</dbReference>
<organism evidence="13 14">
    <name type="scientific">Chloropicon roscoffensis</name>
    <dbReference type="NCBI Taxonomy" id="1461544"/>
    <lineage>
        <taxon>Eukaryota</taxon>
        <taxon>Viridiplantae</taxon>
        <taxon>Chlorophyta</taxon>
        <taxon>Chloropicophyceae</taxon>
        <taxon>Chloropicales</taxon>
        <taxon>Chloropicaceae</taxon>
        <taxon>Chloropicon</taxon>
    </lineage>
</organism>
<comment type="similarity">
    <text evidence="2">Belongs to the tyrosyl-DNA phosphodiesterase family.</text>
</comment>
<gene>
    <name evidence="13" type="ORF">HKI87_17g85230</name>
</gene>
<evidence type="ECO:0000256" key="1">
    <source>
        <dbReference type="ARBA" id="ARBA00004123"/>
    </source>
</evidence>
<evidence type="ECO:0000256" key="12">
    <source>
        <dbReference type="SAM" id="MobiDB-lite"/>
    </source>
</evidence>
<keyword evidence="5" id="KW-0378">Hydrolase</keyword>
<feature type="region of interest" description="Disordered" evidence="12">
    <location>
        <begin position="121"/>
        <end position="156"/>
    </location>
</feature>
<comment type="subcellular location">
    <subcellularLocation>
        <location evidence="1">Nucleus</location>
    </subcellularLocation>
</comment>
<dbReference type="Pfam" id="PF06087">
    <property type="entry name" value="Tyr-DNA_phospho"/>
    <property type="match status" value="1"/>
</dbReference>
<dbReference type="Gene3D" id="3.30.870.10">
    <property type="entry name" value="Endonuclease Chain A"/>
    <property type="match status" value="2"/>
</dbReference>
<evidence type="ECO:0000256" key="5">
    <source>
        <dbReference type="ARBA" id="ARBA00022801"/>
    </source>
</evidence>
<feature type="binding site" evidence="10">
    <location>
        <position position="561"/>
    </location>
    <ligand>
        <name>substrate</name>
    </ligand>
</feature>
<evidence type="ECO:0000256" key="2">
    <source>
        <dbReference type="ARBA" id="ARBA00010205"/>
    </source>
</evidence>
<feature type="active site" description="Proton donor/acceptor" evidence="9">
    <location>
        <position position="559"/>
    </location>
</feature>
<dbReference type="GO" id="GO:0004527">
    <property type="term" value="F:exonuclease activity"/>
    <property type="evidence" value="ECO:0007669"/>
    <property type="project" value="UniProtKB-KW"/>
</dbReference>
<dbReference type="CDD" id="cd09122">
    <property type="entry name" value="PLDc_Tdp1_1"/>
    <property type="match status" value="1"/>
</dbReference>
<feature type="binding site" evidence="10">
    <location>
        <position position="323"/>
    </location>
    <ligand>
        <name>substrate</name>
    </ligand>
</feature>
<evidence type="ECO:0000256" key="11">
    <source>
        <dbReference type="PIRSR" id="PIRSR610347-3"/>
    </source>
</evidence>
<name>A0AAX4PM51_9CHLO</name>
<protein>
    <submittedName>
        <fullName evidence="13">Tyrosyl-DNA phosphodiesterase</fullName>
    </submittedName>
</protein>
<feature type="site" description="Interaction with DNA" evidence="11">
    <location>
        <position position="586"/>
    </location>
</feature>
<dbReference type="GO" id="GO:0003690">
    <property type="term" value="F:double-stranded DNA binding"/>
    <property type="evidence" value="ECO:0007669"/>
    <property type="project" value="TreeGrafter"/>
</dbReference>
<evidence type="ECO:0000256" key="7">
    <source>
        <dbReference type="ARBA" id="ARBA00023204"/>
    </source>
</evidence>
<dbReference type="PANTHER" id="PTHR12415:SF0">
    <property type="entry name" value="TYROSYL-DNA PHOSPHODIESTERASE 1"/>
    <property type="match status" value="1"/>
</dbReference>
<keyword evidence="3" id="KW-0540">Nuclease</keyword>
<evidence type="ECO:0000256" key="3">
    <source>
        <dbReference type="ARBA" id="ARBA00022722"/>
    </source>
</evidence>
<evidence type="ECO:0000313" key="14">
    <source>
        <dbReference type="Proteomes" id="UP001472866"/>
    </source>
</evidence>
<feature type="active site" description="Nucleophile" evidence="9">
    <location>
        <position position="321"/>
    </location>
</feature>
<evidence type="ECO:0000256" key="4">
    <source>
        <dbReference type="ARBA" id="ARBA00022763"/>
    </source>
</evidence>